<reference evidence="1 2" key="1">
    <citation type="journal article" date="2018" name="Sci. Rep.">
        <title>Genomic signatures of local adaptation to the degree of environmental predictability in rotifers.</title>
        <authorList>
            <person name="Franch-Gras L."/>
            <person name="Hahn C."/>
            <person name="Garcia-Roger E.M."/>
            <person name="Carmona M.J."/>
            <person name="Serra M."/>
            <person name="Gomez A."/>
        </authorList>
    </citation>
    <scope>NUCLEOTIDE SEQUENCE [LARGE SCALE GENOMIC DNA]</scope>
    <source>
        <strain evidence="1">HYR1</strain>
    </source>
</reference>
<evidence type="ECO:0000313" key="1">
    <source>
        <dbReference type="EMBL" id="RNA22302.1"/>
    </source>
</evidence>
<proteinExistence type="predicted"/>
<evidence type="ECO:0000313" key="2">
    <source>
        <dbReference type="Proteomes" id="UP000276133"/>
    </source>
</evidence>
<dbReference type="AlphaFoldDB" id="A0A3M7RFF5"/>
<accession>A0A3M7RFF5</accession>
<sequence length="73" mass="8373">MTKLNEEIAKIIFYCHKLILFSKPAEREKIFKISLKYGMNKGDRFRLGNNSGVDDQLDAVTSVSGRSRCSKKF</sequence>
<dbReference type="EMBL" id="REGN01003492">
    <property type="protein sequence ID" value="RNA22302.1"/>
    <property type="molecule type" value="Genomic_DNA"/>
</dbReference>
<comment type="caution">
    <text evidence="1">The sequence shown here is derived from an EMBL/GenBank/DDBJ whole genome shotgun (WGS) entry which is preliminary data.</text>
</comment>
<organism evidence="1 2">
    <name type="scientific">Brachionus plicatilis</name>
    <name type="common">Marine rotifer</name>
    <name type="synonym">Brachionus muelleri</name>
    <dbReference type="NCBI Taxonomy" id="10195"/>
    <lineage>
        <taxon>Eukaryota</taxon>
        <taxon>Metazoa</taxon>
        <taxon>Spiralia</taxon>
        <taxon>Gnathifera</taxon>
        <taxon>Rotifera</taxon>
        <taxon>Eurotatoria</taxon>
        <taxon>Monogononta</taxon>
        <taxon>Pseudotrocha</taxon>
        <taxon>Ploima</taxon>
        <taxon>Brachionidae</taxon>
        <taxon>Brachionus</taxon>
    </lineage>
</organism>
<keyword evidence="2" id="KW-1185">Reference proteome</keyword>
<name>A0A3M7RFF5_BRAPC</name>
<gene>
    <name evidence="1" type="ORF">BpHYR1_044268</name>
</gene>
<dbReference type="Proteomes" id="UP000276133">
    <property type="component" value="Unassembled WGS sequence"/>
</dbReference>
<protein>
    <submittedName>
        <fullName evidence="1">Uncharacterized protein</fullName>
    </submittedName>
</protein>